<evidence type="ECO:0000313" key="3">
    <source>
        <dbReference type="Proteomes" id="UP001259492"/>
    </source>
</evidence>
<evidence type="ECO:0000313" key="2">
    <source>
        <dbReference type="EMBL" id="MDT0559624.1"/>
    </source>
</evidence>
<feature type="compositionally biased region" description="Polar residues" evidence="1">
    <location>
        <begin position="97"/>
        <end position="108"/>
    </location>
</feature>
<sequence>MLAKWYYSILIVGIALSGVVFQQQNVVPNQEITLSFTQETISSQETQNIIVLLKSELQALGAKNINVHSTEQGLLKIAYYSDENVNDVKQSLNTSDEFNKTNSLTNESSSKHNDNNETIAFNLDVYEIQKTDNSKGQAGKFALETTTKNDYTFSQNVFPFAHYQEEKLLVIAENFRSKVSGNDDANNDNRSRHKIPEVRAGPFTRRNS</sequence>
<gene>
    <name evidence="2" type="ORF">RM697_13270</name>
</gene>
<evidence type="ECO:0000256" key="1">
    <source>
        <dbReference type="SAM" id="MobiDB-lite"/>
    </source>
</evidence>
<keyword evidence="3" id="KW-1185">Reference proteome</keyword>
<organism evidence="2 3">
    <name type="scientific">Microcosmobacter mediterraneus</name>
    <dbReference type="NCBI Taxonomy" id="3075607"/>
    <lineage>
        <taxon>Bacteria</taxon>
        <taxon>Pseudomonadati</taxon>
        <taxon>Bacteroidota</taxon>
        <taxon>Flavobacteriia</taxon>
        <taxon>Flavobacteriales</taxon>
        <taxon>Flavobacteriaceae</taxon>
        <taxon>Microcosmobacter</taxon>
    </lineage>
</organism>
<feature type="region of interest" description="Disordered" evidence="1">
    <location>
        <begin position="97"/>
        <end position="116"/>
    </location>
</feature>
<proteinExistence type="predicted"/>
<name>A0ABU2YN85_9FLAO</name>
<dbReference type="RefSeq" id="WP_311428388.1">
    <property type="nucleotide sequence ID" value="NZ_JAVRIA010000011.1"/>
</dbReference>
<reference evidence="2 3" key="1">
    <citation type="submission" date="2023-09" db="EMBL/GenBank/DDBJ databases">
        <authorList>
            <person name="Rey-Velasco X."/>
        </authorList>
    </citation>
    <scope>NUCLEOTIDE SEQUENCE [LARGE SCALE GENOMIC DNA]</scope>
    <source>
        <strain evidence="2 3">W332</strain>
    </source>
</reference>
<dbReference type="Proteomes" id="UP001259492">
    <property type="component" value="Unassembled WGS sequence"/>
</dbReference>
<accession>A0ABU2YN85</accession>
<protein>
    <submittedName>
        <fullName evidence="2">Uncharacterized protein</fullName>
    </submittedName>
</protein>
<dbReference type="EMBL" id="JAVRIA010000011">
    <property type="protein sequence ID" value="MDT0559624.1"/>
    <property type="molecule type" value="Genomic_DNA"/>
</dbReference>
<feature type="region of interest" description="Disordered" evidence="1">
    <location>
        <begin position="179"/>
        <end position="208"/>
    </location>
</feature>
<feature type="compositionally biased region" description="Basic and acidic residues" evidence="1">
    <location>
        <begin position="187"/>
        <end position="197"/>
    </location>
</feature>
<comment type="caution">
    <text evidence="2">The sequence shown here is derived from an EMBL/GenBank/DDBJ whole genome shotgun (WGS) entry which is preliminary data.</text>
</comment>